<comment type="caution">
    <text evidence="2">The sequence shown here is derived from an EMBL/GenBank/DDBJ whole genome shotgun (WGS) entry which is preliminary data.</text>
</comment>
<dbReference type="EMBL" id="BMXG01000026">
    <property type="protein sequence ID" value="GHC11530.1"/>
    <property type="molecule type" value="Genomic_DNA"/>
</dbReference>
<reference evidence="2" key="2">
    <citation type="submission" date="2020-09" db="EMBL/GenBank/DDBJ databases">
        <authorList>
            <person name="Sun Q."/>
            <person name="Kim S."/>
        </authorList>
    </citation>
    <scope>NUCLEOTIDE SEQUENCE</scope>
    <source>
        <strain evidence="2">KCTC 12870</strain>
    </source>
</reference>
<accession>A0A8J3DMG6</accession>
<evidence type="ECO:0000256" key="1">
    <source>
        <dbReference type="SAM" id="MobiDB-lite"/>
    </source>
</evidence>
<organism evidence="2 3">
    <name type="scientific">Cerasicoccus arenae</name>
    <dbReference type="NCBI Taxonomy" id="424488"/>
    <lineage>
        <taxon>Bacteria</taxon>
        <taxon>Pseudomonadati</taxon>
        <taxon>Verrucomicrobiota</taxon>
        <taxon>Opitutia</taxon>
        <taxon>Puniceicoccales</taxon>
        <taxon>Cerasicoccaceae</taxon>
        <taxon>Cerasicoccus</taxon>
    </lineage>
</organism>
<dbReference type="Proteomes" id="UP000642829">
    <property type="component" value="Unassembled WGS sequence"/>
</dbReference>
<name>A0A8J3DMG6_9BACT</name>
<sequence>MLPILPSLFCRLALLLSLMSAVVLPAQNLRFESRDNRVGNADQFGYVRIVRELGMLPSGNGGRNYPITLVFTSDPEQKPGLLGPGWRFPIIDSTVYSSNRGTLVWEAPDEYRRFFVFDKEARTHSGETAYRHQGGEWNAVVNDRHGTVLITGMEDPEFAYEYRDGRLVRFRLGQGATVYSVNYIGRDLPHSIIAQGNRDPVFSVQYRGSSPESISVGSFRYDVELGQGDWTAPDGKGNYSDYRVQFLTKLHSGDDNFEKFTYSKDEPRIRKIEASERFLPVNRLALVDAEGKDSWVSFEARSGFVVADSGGNYSVTNPAYDPHQRSKDSRRVSPGYVNITRNPDDGGSPQQWSRDWSKGIETYTEPDGSLMRRTWIIAEGPAYGKLRKLEEYQNDGGGWNVVERRSYTSRGELARLLNPNEGTIMTYDYGIDGRLLGKYVNGSLVQRRNYSDDGLLEYVENYNSSQIDFVFLDKDGKVTNLLKESNQGDENKKN</sequence>
<feature type="region of interest" description="Disordered" evidence="1">
    <location>
        <begin position="317"/>
        <end position="353"/>
    </location>
</feature>
<keyword evidence="3" id="KW-1185">Reference proteome</keyword>
<gene>
    <name evidence="2" type="ORF">GCM10007047_30990</name>
</gene>
<proteinExistence type="predicted"/>
<reference evidence="2" key="1">
    <citation type="journal article" date="2014" name="Int. J. Syst. Evol. Microbiol.">
        <title>Complete genome sequence of Corynebacterium casei LMG S-19264T (=DSM 44701T), isolated from a smear-ripened cheese.</title>
        <authorList>
            <consortium name="US DOE Joint Genome Institute (JGI-PGF)"/>
            <person name="Walter F."/>
            <person name="Albersmeier A."/>
            <person name="Kalinowski J."/>
            <person name="Ruckert C."/>
        </authorList>
    </citation>
    <scope>NUCLEOTIDE SEQUENCE</scope>
    <source>
        <strain evidence="2">KCTC 12870</strain>
    </source>
</reference>
<feature type="compositionally biased region" description="Basic and acidic residues" evidence="1">
    <location>
        <begin position="322"/>
        <end position="331"/>
    </location>
</feature>
<dbReference type="AlphaFoldDB" id="A0A8J3DMG6"/>
<evidence type="ECO:0000313" key="2">
    <source>
        <dbReference type="EMBL" id="GHC11530.1"/>
    </source>
</evidence>
<protein>
    <submittedName>
        <fullName evidence="2">Uncharacterized protein</fullName>
    </submittedName>
</protein>
<evidence type="ECO:0000313" key="3">
    <source>
        <dbReference type="Proteomes" id="UP000642829"/>
    </source>
</evidence>